<feature type="domain" description="ABM" evidence="1">
    <location>
        <begin position="6"/>
        <end position="70"/>
    </location>
</feature>
<evidence type="ECO:0000313" key="5">
    <source>
        <dbReference type="Proteomes" id="UP001157156"/>
    </source>
</evidence>
<keyword evidence="5" id="KW-1185">Reference proteome</keyword>
<evidence type="ECO:0000313" key="4">
    <source>
        <dbReference type="Proteomes" id="UP000319828"/>
    </source>
</evidence>
<dbReference type="InterPro" id="IPR007138">
    <property type="entry name" value="ABM_dom"/>
</dbReference>
<dbReference type="Proteomes" id="UP001157156">
    <property type="component" value="Unassembled WGS sequence"/>
</dbReference>
<dbReference type="EMBL" id="BSPV01000004">
    <property type="protein sequence ID" value="GLT14471.1"/>
    <property type="molecule type" value="Genomic_DNA"/>
</dbReference>
<comment type="caution">
    <text evidence="3">The sequence shown here is derived from an EMBL/GenBank/DDBJ whole genome shotgun (WGS) entry which is preliminary data.</text>
</comment>
<dbReference type="OrthoDB" id="9812192at2"/>
<reference evidence="3 4" key="3">
    <citation type="submission" date="2019-07" db="EMBL/GenBank/DDBJ databases">
        <title>The draft genome sequence of Vibrio algivorus M1486.</title>
        <authorList>
            <person name="Meng X."/>
        </authorList>
    </citation>
    <scope>NUCLEOTIDE SEQUENCE [LARGE SCALE GENOMIC DNA]</scope>
    <source>
        <strain evidence="3 4">M1486</strain>
    </source>
</reference>
<dbReference type="EMBL" id="VMKJ01000002">
    <property type="protein sequence ID" value="TVO39392.1"/>
    <property type="molecule type" value="Genomic_DNA"/>
</dbReference>
<sequence length="94" mass="11118">MPKVVLQGYIIVPEKDLALIINELENHRLLTWQEEGCLVFNVEQSPNNLCRFNVYEEFTDQAAFEFHQQRVKASLWGKLSQNAKRYYQITNENN</sequence>
<reference evidence="5" key="2">
    <citation type="journal article" date="2019" name="Int. J. Syst. Evol. Microbiol.">
        <title>The Global Catalogue of Microorganisms (GCM) 10K type strain sequencing project: providing services to taxonomists for standard genome sequencing and annotation.</title>
        <authorList>
            <consortium name="The Broad Institute Genomics Platform"/>
            <consortium name="The Broad Institute Genome Sequencing Center for Infectious Disease"/>
            <person name="Wu L."/>
            <person name="Ma J."/>
        </authorList>
    </citation>
    <scope>NUCLEOTIDE SEQUENCE [LARGE SCALE GENOMIC DNA]</scope>
    <source>
        <strain evidence="5">NBRC 111146</strain>
    </source>
</reference>
<dbReference type="AlphaFoldDB" id="A0A557PFF9"/>
<organism evidence="3 4">
    <name type="scientific">Vibrio algivorus</name>
    <dbReference type="NCBI Taxonomy" id="1667024"/>
    <lineage>
        <taxon>Bacteria</taxon>
        <taxon>Pseudomonadati</taxon>
        <taxon>Pseudomonadota</taxon>
        <taxon>Gammaproteobacteria</taxon>
        <taxon>Vibrionales</taxon>
        <taxon>Vibrionaceae</taxon>
        <taxon>Vibrio</taxon>
    </lineage>
</organism>
<dbReference type="Pfam" id="PF03992">
    <property type="entry name" value="ABM"/>
    <property type="match status" value="1"/>
</dbReference>
<reference evidence="2" key="4">
    <citation type="submission" date="2023-01" db="EMBL/GenBank/DDBJ databases">
        <title>Draft genome sequence of Vibrio algivorus strain NBRC 111146.</title>
        <authorList>
            <person name="Sun Q."/>
            <person name="Mori K."/>
        </authorList>
    </citation>
    <scope>NUCLEOTIDE SEQUENCE</scope>
    <source>
        <strain evidence="2">NBRC 111146</strain>
    </source>
</reference>
<gene>
    <name evidence="3" type="ORF">FOF44_02040</name>
    <name evidence="2" type="ORF">GCM10007931_14460</name>
</gene>
<dbReference type="Proteomes" id="UP000319828">
    <property type="component" value="Unassembled WGS sequence"/>
</dbReference>
<dbReference type="RefSeq" id="WP_089122862.1">
    <property type="nucleotide sequence ID" value="NZ_BSPV01000004.1"/>
</dbReference>
<keyword evidence="3" id="KW-0560">Oxidoreductase</keyword>
<dbReference type="SUPFAM" id="SSF54909">
    <property type="entry name" value="Dimeric alpha+beta barrel"/>
    <property type="match status" value="1"/>
</dbReference>
<evidence type="ECO:0000313" key="3">
    <source>
        <dbReference type="EMBL" id="TVO39392.1"/>
    </source>
</evidence>
<evidence type="ECO:0000313" key="2">
    <source>
        <dbReference type="EMBL" id="GLT14471.1"/>
    </source>
</evidence>
<accession>A0A557PFF9</accession>
<keyword evidence="3" id="KW-0503">Monooxygenase</keyword>
<dbReference type="Gene3D" id="3.30.70.100">
    <property type="match status" value="1"/>
</dbReference>
<name>A0A557PFF9_9VIBR</name>
<protein>
    <submittedName>
        <fullName evidence="3">Antibiotic biosynthesis monooxygenase</fullName>
    </submittedName>
</protein>
<dbReference type="GO" id="GO:0004497">
    <property type="term" value="F:monooxygenase activity"/>
    <property type="evidence" value="ECO:0007669"/>
    <property type="project" value="UniProtKB-KW"/>
</dbReference>
<proteinExistence type="predicted"/>
<reference evidence="2" key="1">
    <citation type="journal article" date="2014" name="Int. J. Syst. Evol. Microbiol.">
        <title>Complete genome of a new Firmicutes species belonging to the dominant human colonic microbiota ('Ruminococcus bicirculans') reveals two chromosomes and a selective capacity to utilize plant glucans.</title>
        <authorList>
            <consortium name="NISC Comparative Sequencing Program"/>
            <person name="Wegmann U."/>
            <person name="Louis P."/>
            <person name="Goesmann A."/>
            <person name="Henrissat B."/>
            <person name="Duncan S.H."/>
            <person name="Flint H.J."/>
        </authorList>
    </citation>
    <scope>NUCLEOTIDE SEQUENCE</scope>
    <source>
        <strain evidence="2">NBRC 111146</strain>
    </source>
</reference>
<dbReference type="InterPro" id="IPR011008">
    <property type="entry name" value="Dimeric_a/b-barrel"/>
</dbReference>
<evidence type="ECO:0000259" key="1">
    <source>
        <dbReference type="Pfam" id="PF03992"/>
    </source>
</evidence>